<evidence type="ECO:0000313" key="3">
    <source>
        <dbReference type="EMBL" id="PYI32128.1"/>
    </source>
</evidence>
<feature type="region of interest" description="Disordered" evidence="1">
    <location>
        <begin position="47"/>
        <end position="76"/>
    </location>
</feature>
<dbReference type="InterPro" id="IPR000210">
    <property type="entry name" value="BTB/POZ_dom"/>
</dbReference>
<dbReference type="Proteomes" id="UP000248817">
    <property type="component" value="Unassembled WGS sequence"/>
</dbReference>
<gene>
    <name evidence="3" type="ORF">BP00DRAFT_425203</name>
</gene>
<dbReference type="Gene3D" id="3.30.710.10">
    <property type="entry name" value="Potassium Channel Kv1.1, Chain A"/>
    <property type="match status" value="1"/>
</dbReference>
<protein>
    <recommendedName>
        <fullName evidence="2">BTB domain-containing protein</fullName>
    </recommendedName>
</protein>
<name>A0A2V5I5V9_9EURO</name>
<evidence type="ECO:0000259" key="2">
    <source>
        <dbReference type="PROSITE" id="PS50097"/>
    </source>
</evidence>
<dbReference type="PROSITE" id="PS50097">
    <property type="entry name" value="BTB"/>
    <property type="match status" value="1"/>
</dbReference>
<sequence>MKTAASFNQADTQIRTPVARKVRLGIMFTPPNTPFVLQWPGSLLPPEDVDSSSSDDAFSSYSETDTDSEPSNDGEHWPECGFDILSPFDGVVDTLCYKSDVTVVIHNGRWQYEILCSSRHLAEASPYFYALFEHDFEEGIRFKANGHLTLTYDDVNPAAFVTVMQAVHGRWADVPSGGIEMALLKDIAQVVDKFHLFRPVMPVVTTWVENIWPGDPEPSDAQVIDWMLYIMWVFNVREGFKQATGSLIKEHPHMVPPADAVLPLPIYEKINVARGNMLREMRVALRDEIQRVRGFYNMADPKGDQRTLMWRKILRLARYPLCTEMSPAKLVRLVHQGKQCVKRTYDRLYLVDQPAAHACSSYGDRLVETLEQIVADPGLLLGETRIDSAWNRHWPWNPPAVDFDHVGWPYEIDGYDINNWDLEDLRDMKEAGRFQMEPQTKE</sequence>
<accession>A0A2V5I5V9</accession>
<dbReference type="InterPro" id="IPR011333">
    <property type="entry name" value="SKP1/BTB/POZ_sf"/>
</dbReference>
<feature type="compositionally biased region" description="Low complexity" evidence="1">
    <location>
        <begin position="51"/>
        <end position="62"/>
    </location>
</feature>
<dbReference type="EMBL" id="KZ825496">
    <property type="protein sequence ID" value="PYI32128.1"/>
    <property type="molecule type" value="Genomic_DNA"/>
</dbReference>
<evidence type="ECO:0000256" key="1">
    <source>
        <dbReference type="SAM" id="MobiDB-lite"/>
    </source>
</evidence>
<proteinExistence type="predicted"/>
<dbReference type="CDD" id="cd18186">
    <property type="entry name" value="BTB_POZ_ZBTB_KLHL-like"/>
    <property type="match status" value="1"/>
</dbReference>
<reference evidence="3 4" key="1">
    <citation type="submission" date="2018-02" db="EMBL/GenBank/DDBJ databases">
        <title>The genomes of Aspergillus section Nigri reveals drivers in fungal speciation.</title>
        <authorList>
            <consortium name="DOE Joint Genome Institute"/>
            <person name="Vesth T.C."/>
            <person name="Nybo J."/>
            <person name="Theobald S."/>
            <person name="Brandl J."/>
            <person name="Frisvad J.C."/>
            <person name="Nielsen K.F."/>
            <person name="Lyhne E.K."/>
            <person name="Kogle M.E."/>
            <person name="Kuo A."/>
            <person name="Riley R."/>
            <person name="Clum A."/>
            <person name="Nolan M."/>
            <person name="Lipzen A."/>
            <person name="Salamov A."/>
            <person name="Henrissat B."/>
            <person name="Wiebenga A."/>
            <person name="De vries R.P."/>
            <person name="Grigoriev I.V."/>
            <person name="Mortensen U.H."/>
            <person name="Andersen M.R."/>
            <person name="Baker S.E."/>
        </authorList>
    </citation>
    <scope>NUCLEOTIDE SEQUENCE [LARGE SCALE GENOMIC DNA]</scope>
    <source>
        <strain evidence="3 4">CBS 114.80</strain>
    </source>
</reference>
<feature type="domain" description="BTB" evidence="2">
    <location>
        <begin position="99"/>
        <end position="176"/>
    </location>
</feature>
<keyword evidence="4" id="KW-1185">Reference proteome</keyword>
<evidence type="ECO:0000313" key="4">
    <source>
        <dbReference type="Proteomes" id="UP000248817"/>
    </source>
</evidence>
<dbReference type="AlphaFoldDB" id="A0A2V5I5V9"/>
<dbReference type="SUPFAM" id="SSF54695">
    <property type="entry name" value="POZ domain"/>
    <property type="match status" value="1"/>
</dbReference>
<dbReference type="Pfam" id="PF00651">
    <property type="entry name" value="BTB"/>
    <property type="match status" value="1"/>
</dbReference>
<organism evidence="3 4">
    <name type="scientific">Aspergillus indologenus CBS 114.80</name>
    <dbReference type="NCBI Taxonomy" id="1450541"/>
    <lineage>
        <taxon>Eukaryota</taxon>
        <taxon>Fungi</taxon>
        <taxon>Dikarya</taxon>
        <taxon>Ascomycota</taxon>
        <taxon>Pezizomycotina</taxon>
        <taxon>Eurotiomycetes</taxon>
        <taxon>Eurotiomycetidae</taxon>
        <taxon>Eurotiales</taxon>
        <taxon>Aspergillaceae</taxon>
        <taxon>Aspergillus</taxon>
        <taxon>Aspergillus subgen. Circumdati</taxon>
    </lineage>
</organism>